<comment type="caution">
    <text evidence="1">The sequence shown here is derived from an EMBL/GenBank/DDBJ whole genome shotgun (WGS) entry which is preliminary data.</text>
</comment>
<accession>A0ABQ5K443</accession>
<evidence type="ECO:0000313" key="2">
    <source>
        <dbReference type="Proteomes" id="UP001057375"/>
    </source>
</evidence>
<dbReference type="Proteomes" id="UP001057375">
    <property type="component" value="Unassembled WGS sequence"/>
</dbReference>
<keyword evidence="2" id="KW-1185">Reference proteome</keyword>
<organism evidence="1 2">
    <name type="scientific">Aduncisulcus paluster</name>
    <dbReference type="NCBI Taxonomy" id="2918883"/>
    <lineage>
        <taxon>Eukaryota</taxon>
        <taxon>Metamonada</taxon>
        <taxon>Carpediemonas-like organisms</taxon>
        <taxon>Aduncisulcus</taxon>
    </lineage>
</organism>
<protein>
    <submittedName>
        <fullName evidence="1">Uncharacterized protein</fullName>
    </submittedName>
</protein>
<name>A0ABQ5K443_9EUKA</name>
<sequence length="147" mass="16409">MPVQVRVERPLSSRQLLEYIADLLEQILKSQEREGITKVADAVHIATTWRKDDGKKHIDEIIESSSGGDRSLLEADGCPIALEASARLLDFIKYSIKNAVKTKGMGTQPSRRIRDDDSFVLIPRQVVNTQDAETSSEHQGPTNKIIL</sequence>
<proteinExistence type="predicted"/>
<evidence type="ECO:0000313" key="1">
    <source>
        <dbReference type="EMBL" id="GKT27332.1"/>
    </source>
</evidence>
<dbReference type="EMBL" id="BQXS01000001">
    <property type="protein sequence ID" value="GKT27332.1"/>
    <property type="molecule type" value="Genomic_DNA"/>
</dbReference>
<reference evidence="1" key="1">
    <citation type="submission" date="2022-03" db="EMBL/GenBank/DDBJ databases">
        <title>Draft genome sequence of Aduncisulcus paluster, a free-living microaerophilic Fornicata.</title>
        <authorList>
            <person name="Yuyama I."/>
            <person name="Kume K."/>
            <person name="Tamura T."/>
            <person name="Inagaki Y."/>
            <person name="Hashimoto T."/>
        </authorList>
    </citation>
    <scope>NUCLEOTIDE SEQUENCE</scope>
    <source>
        <strain evidence="1">NY0171</strain>
    </source>
</reference>
<gene>
    <name evidence="1" type="ORF">ADUPG1_000002</name>
</gene>